<evidence type="ECO:0000313" key="4">
    <source>
        <dbReference type="EMBL" id="ALG73079.1"/>
    </source>
</evidence>
<gene>
    <name evidence="4" type="ORF">AL072_14530</name>
</gene>
<evidence type="ECO:0000313" key="5">
    <source>
        <dbReference type="Proteomes" id="UP000069935"/>
    </source>
</evidence>
<protein>
    <recommendedName>
        <fullName evidence="3">Putative hydro-lyase AL072_14530</fullName>
        <ecNumber evidence="3">4.2.1.-</ecNumber>
    </recommendedName>
</protein>
<dbReference type="Gene3D" id="3.40.1640.10">
    <property type="entry name" value="PSTPO5379-like"/>
    <property type="match status" value="1"/>
</dbReference>
<dbReference type="PANTHER" id="PTHR32022:SF10">
    <property type="entry name" value="D-GLUTAMATE CYCLASE, MITOCHONDRIAL"/>
    <property type="match status" value="1"/>
</dbReference>
<dbReference type="NCBIfam" id="NF003969">
    <property type="entry name" value="PRK05463.1"/>
    <property type="match status" value="1"/>
</dbReference>
<evidence type="ECO:0000256" key="2">
    <source>
        <dbReference type="ARBA" id="ARBA00023239"/>
    </source>
</evidence>
<dbReference type="KEGG" id="ati:AL072_14530"/>
<dbReference type="GO" id="GO:0016829">
    <property type="term" value="F:lyase activity"/>
    <property type="evidence" value="ECO:0007669"/>
    <property type="project" value="UniProtKB-KW"/>
</dbReference>
<dbReference type="Pfam" id="PF07286">
    <property type="entry name" value="D-Glu_cyclase"/>
    <property type="match status" value="1"/>
</dbReference>
<dbReference type="AlphaFoldDB" id="A0AAC8W0T4"/>
<accession>A0AAC8W0T4</accession>
<dbReference type="PIRSF" id="PIRSF029755">
    <property type="entry name" value="UCP029755"/>
    <property type="match status" value="1"/>
</dbReference>
<dbReference type="FunFam" id="3.30.2040.10:FF:000001">
    <property type="entry name" value="D-glutamate cyclase, mitochondrial"/>
    <property type="match status" value="1"/>
</dbReference>
<dbReference type="InterPro" id="IPR016938">
    <property type="entry name" value="UPF0317"/>
</dbReference>
<organism evidence="4 5">
    <name type="scientific">Azospirillum thiophilum</name>
    <dbReference type="NCBI Taxonomy" id="528244"/>
    <lineage>
        <taxon>Bacteria</taxon>
        <taxon>Pseudomonadati</taxon>
        <taxon>Pseudomonadota</taxon>
        <taxon>Alphaproteobacteria</taxon>
        <taxon>Rhodospirillales</taxon>
        <taxon>Azospirillaceae</taxon>
        <taxon>Azospirillum</taxon>
    </lineage>
</organism>
<dbReference type="EC" id="4.2.1.-" evidence="3"/>
<dbReference type="Gene3D" id="3.30.2040.10">
    <property type="entry name" value="PSTPO5379-like domain"/>
    <property type="match status" value="1"/>
</dbReference>
<name>A0AAC8W0T4_9PROT</name>
<evidence type="ECO:0000256" key="3">
    <source>
        <dbReference type="HAMAP-Rule" id="MF_01830"/>
    </source>
</evidence>
<proteinExistence type="inferred from homology"/>
<keyword evidence="2 3" id="KW-0456">Lyase</keyword>
<comment type="similarity">
    <text evidence="1 3">Belongs to the D-glutamate cyclase family.</text>
</comment>
<reference evidence="5" key="1">
    <citation type="submission" date="2015-08" db="EMBL/GenBank/DDBJ databases">
        <title>Complete Genome Sequence of Azospirillum thiophilum BV-S.</title>
        <authorList>
            <person name="Fomenkov A."/>
            <person name="Vincze T."/>
            <person name="Grabovich M."/>
            <person name="Dubinina G."/>
            <person name="Orlova M."/>
            <person name="Belousova E."/>
            <person name="Roberts R.J."/>
        </authorList>
    </citation>
    <scope>NUCLEOTIDE SEQUENCE [LARGE SCALE GENOMIC DNA]</scope>
    <source>
        <strain evidence="5">BV-S</strain>
    </source>
</reference>
<evidence type="ECO:0000256" key="1">
    <source>
        <dbReference type="ARBA" id="ARBA00007896"/>
    </source>
</evidence>
<dbReference type="EMBL" id="CP012402">
    <property type="protein sequence ID" value="ALG73079.1"/>
    <property type="molecule type" value="Genomic_DNA"/>
</dbReference>
<dbReference type="PANTHER" id="PTHR32022">
    <property type="entry name" value="D-GLUTAMATE CYCLASE, MITOCHONDRIAL"/>
    <property type="match status" value="1"/>
</dbReference>
<sequence length="265" mass="28467">MTAPLSAAPLAAAERLRIRSGANSGQTAGLAPGHVQANLAILPADWAGDFLRFCQANPRPCPLLAVSEVGDPRLPTLGHDIDIRTDVPRYRVYREGVLMEGPTDILDLWRDDFVAFLIGCSFSFEEALLADGLPVRHIAMNRNVPMYETNIPCVAAGRFGGTMVVSMRPMVPRDAIRAIQITSRFPSVHGAPVHFGDPAAIGIRDIADPEHGEAVPIEPGEVPVFWACGVTPQVAIRNARPPIAITHSPGAMLITDLLNTHLSVL</sequence>
<dbReference type="HAMAP" id="MF_01830">
    <property type="entry name" value="Hydro_lyase"/>
    <property type="match status" value="1"/>
</dbReference>
<keyword evidence="5" id="KW-1185">Reference proteome</keyword>
<dbReference type="SUPFAM" id="SSF160920">
    <property type="entry name" value="PSTPO5379-like"/>
    <property type="match status" value="1"/>
</dbReference>
<reference evidence="4 5" key="2">
    <citation type="journal article" date="2016" name="Genome Announc.">
        <title>Complete Genome Sequence of a Strain of Azospirillum thiophilum Isolated from a Sulfide Spring.</title>
        <authorList>
            <person name="Fomenkov A."/>
            <person name="Vincze T."/>
            <person name="Grabovich M."/>
            <person name="Anton B.P."/>
            <person name="Dubinina G."/>
            <person name="Orlova M."/>
            <person name="Belousova E."/>
            <person name="Roberts R.J."/>
        </authorList>
    </citation>
    <scope>NUCLEOTIDE SEQUENCE [LARGE SCALE GENOMIC DNA]</scope>
    <source>
        <strain evidence="4 5">BV-S</strain>
    </source>
</reference>
<dbReference type="Proteomes" id="UP000069935">
    <property type="component" value="Chromosome 2"/>
</dbReference>
<dbReference type="InterPro" id="IPR009906">
    <property type="entry name" value="D-Glu_cyclase"/>
</dbReference>
<dbReference type="InterPro" id="IPR038021">
    <property type="entry name" value="Putative_hydro-lyase"/>
</dbReference>